<name>A0A1S9PA44_9SPHI</name>
<sequence length="80" mass="9100">MLKTGAEDCRQIKLLKDDARRQRHALYLGRREPIRPSESIGKMGQVFKSKFIIDFGRTLTFFLDEVVCLPQPPPDKPAAG</sequence>
<reference evidence="1 2" key="1">
    <citation type="submission" date="2016-07" db="EMBL/GenBank/DDBJ databases">
        <title>Genomic analysis of zinc-resistant bacterium Mucilaginibacter pedocola TBZ30.</title>
        <authorList>
            <person name="Huang J."/>
            <person name="Tang J."/>
        </authorList>
    </citation>
    <scope>NUCLEOTIDE SEQUENCE [LARGE SCALE GENOMIC DNA]</scope>
    <source>
        <strain evidence="1 2">TBZ30</strain>
    </source>
</reference>
<evidence type="ECO:0000313" key="2">
    <source>
        <dbReference type="Proteomes" id="UP000189739"/>
    </source>
</evidence>
<proteinExistence type="predicted"/>
<keyword evidence="2" id="KW-1185">Reference proteome</keyword>
<accession>A0A1S9PA44</accession>
<comment type="caution">
    <text evidence="1">The sequence shown here is derived from an EMBL/GenBank/DDBJ whole genome shotgun (WGS) entry which is preliminary data.</text>
</comment>
<dbReference type="AlphaFoldDB" id="A0A1S9PA44"/>
<dbReference type="EMBL" id="MBTF01000035">
    <property type="protein sequence ID" value="OOQ57801.1"/>
    <property type="molecule type" value="Genomic_DNA"/>
</dbReference>
<evidence type="ECO:0000313" key="1">
    <source>
        <dbReference type="EMBL" id="OOQ57801.1"/>
    </source>
</evidence>
<dbReference type="Proteomes" id="UP000189739">
    <property type="component" value="Unassembled WGS sequence"/>
</dbReference>
<protein>
    <submittedName>
        <fullName evidence="1">Uncharacterized protein</fullName>
    </submittedName>
</protein>
<gene>
    <name evidence="1" type="ORF">BC343_13540</name>
</gene>
<organism evidence="1 2">
    <name type="scientific">Mucilaginibacter pedocola</name>
    <dbReference type="NCBI Taxonomy" id="1792845"/>
    <lineage>
        <taxon>Bacteria</taxon>
        <taxon>Pseudomonadati</taxon>
        <taxon>Bacteroidota</taxon>
        <taxon>Sphingobacteriia</taxon>
        <taxon>Sphingobacteriales</taxon>
        <taxon>Sphingobacteriaceae</taxon>
        <taxon>Mucilaginibacter</taxon>
    </lineage>
</organism>